<dbReference type="Gene3D" id="2.60.40.1190">
    <property type="match status" value="1"/>
</dbReference>
<name>A0A0F9AQ86_9ZZZZ</name>
<reference evidence="7" key="1">
    <citation type="journal article" date="2015" name="Nature">
        <title>Complex archaea that bridge the gap between prokaryotes and eukaryotes.</title>
        <authorList>
            <person name="Spang A."/>
            <person name="Saw J.H."/>
            <person name="Jorgensen S.L."/>
            <person name="Zaremba-Niedzwiedzka K."/>
            <person name="Martijn J."/>
            <person name="Lind A.E."/>
            <person name="van Eijk R."/>
            <person name="Schleper C."/>
            <person name="Guy L."/>
            <person name="Ettema T.J."/>
        </authorList>
    </citation>
    <scope>NUCLEOTIDE SEQUENCE</scope>
</reference>
<keyword evidence="4" id="KW-0249">Electron transport</keyword>
<feature type="non-terminal residue" evidence="7">
    <location>
        <position position="1"/>
    </location>
</feature>
<dbReference type="GO" id="GO:0046872">
    <property type="term" value="F:metal ion binding"/>
    <property type="evidence" value="ECO:0007669"/>
    <property type="project" value="UniProtKB-KW"/>
</dbReference>
<comment type="caution">
    <text evidence="7">The sequence shown here is derived from an EMBL/GenBank/DDBJ whole genome shotgun (WGS) entry which is preliminary data.</text>
</comment>
<organism evidence="7">
    <name type="scientific">marine sediment metagenome</name>
    <dbReference type="NCBI Taxonomy" id="412755"/>
    <lineage>
        <taxon>unclassified sequences</taxon>
        <taxon>metagenomes</taxon>
        <taxon>ecological metagenomes</taxon>
    </lineage>
</organism>
<dbReference type="SUPFAM" id="SSF49344">
    <property type="entry name" value="CBD9-like"/>
    <property type="match status" value="1"/>
</dbReference>
<accession>A0A0F9AQ86</accession>
<dbReference type="GO" id="GO:0020037">
    <property type="term" value="F:heme binding"/>
    <property type="evidence" value="ECO:0007669"/>
    <property type="project" value="InterPro"/>
</dbReference>
<keyword evidence="2" id="KW-0349">Heme</keyword>
<gene>
    <name evidence="7" type="ORF">LCGC14_2542950</name>
</gene>
<evidence type="ECO:0000256" key="4">
    <source>
        <dbReference type="ARBA" id="ARBA00022982"/>
    </source>
</evidence>
<dbReference type="AlphaFoldDB" id="A0A0F9AQ86"/>
<sequence length="317" mass="36000">GREKRKGDIEMESIRTLFVAGVILAALIGVSPEAAGQARRAKQEKSKPWTSEPLPLIWESSYTKTPPKIDGKPDDLWQRAKPVTVVVREAIGGDHPTQVVLRAVHTDDTFYLIAHWPDETKSDMRDPYVWNVEKKDYERPSRPDDQFAIEFPMTGEFDIRMLTLVHEYTADVWHWKAGRGNLIGWVDDKRHIISQKPDYGGIEYSMGGHGKVYITRIPDEGIKSYQLKPKPTSFEGNIVDSFKHRQPSSSLADVRGKGLHDGKTWALEMSRKFNTGHNDDTVIDSTKDNICAIAVLIDELYWEHSVSSVITLRFVSK</sequence>
<evidence type="ECO:0000256" key="5">
    <source>
        <dbReference type="ARBA" id="ARBA00023004"/>
    </source>
</evidence>
<keyword evidence="1" id="KW-0813">Transport</keyword>
<evidence type="ECO:0000256" key="1">
    <source>
        <dbReference type="ARBA" id="ARBA00022448"/>
    </source>
</evidence>
<keyword evidence="5" id="KW-0408">Iron</keyword>
<feature type="domain" description="Cytochrome c-552/DMSO reductase-like haem-binding" evidence="6">
    <location>
        <begin position="74"/>
        <end position="296"/>
    </location>
</feature>
<evidence type="ECO:0000313" key="7">
    <source>
        <dbReference type="EMBL" id="KKL11719.1"/>
    </source>
</evidence>
<evidence type="ECO:0000256" key="3">
    <source>
        <dbReference type="ARBA" id="ARBA00022723"/>
    </source>
</evidence>
<dbReference type="EMBL" id="LAZR01041541">
    <property type="protein sequence ID" value="KKL11719.1"/>
    <property type="molecule type" value="Genomic_DNA"/>
</dbReference>
<protein>
    <recommendedName>
        <fullName evidence="6">Cytochrome c-552/DMSO reductase-like haem-binding domain-containing protein</fullName>
    </recommendedName>
</protein>
<dbReference type="InterPro" id="IPR019020">
    <property type="entry name" value="Cyt-c552/DMSO_Rdtase_haem-bd"/>
</dbReference>
<proteinExistence type="predicted"/>
<evidence type="ECO:0000259" key="6">
    <source>
        <dbReference type="Pfam" id="PF09459"/>
    </source>
</evidence>
<keyword evidence="3" id="KW-0479">Metal-binding</keyword>
<dbReference type="Pfam" id="PF09459">
    <property type="entry name" value="EB_dh"/>
    <property type="match status" value="1"/>
</dbReference>
<evidence type="ECO:0000256" key="2">
    <source>
        <dbReference type="ARBA" id="ARBA00022617"/>
    </source>
</evidence>